<dbReference type="STRING" id="1088818.A0A2I0A6Z2"/>
<dbReference type="UniPathway" id="UPA00242"/>
<keyword evidence="9" id="KW-0732">Signal</keyword>
<keyword evidence="4 5" id="KW-0119">Carbohydrate metabolism</keyword>
<evidence type="ECO:0000256" key="9">
    <source>
        <dbReference type="SAM" id="SignalP"/>
    </source>
</evidence>
<accession>A0A2I0A6Z2</accession>
<keyword evidence="3 5" id="KW-0413">Isomerase</keyword>
<proteinExistence type="inferred from homology"/>
<name>A0A2I0A6Z2_9ASPA</name>
<dbReference type="GO" id="GO:0004034">
    <property type="term" value="F:aldose 1-epimerase activity"/>
    <property type="evidence" value="ECO:0007669"/>
    <property type="project" value="UniProtKB-EC"/>
</dbReference>
<dbReference type="PANTHER" id="PTHR10091:SF0">
    <property type="entry name" value="GALACTOSE MUTAROTASE"/>
    <property type="match status" value="1"/>
</dbReference>
<evidence type="ECO:0000256" key="4">
    <source>
        <dbReference type="ARBA" id="ARBA00023277"/>
    </source>
</evidence>
<dbReference type="GO" id="GO:0006006">
    <property type="term" value="P:glucose metabolic process"/>
    <property type="evidence" value="ECO:0007669"/>
    <property type="project" value="TreeGrafter"/>
</dbReference>
<protein>
    <recommendedName>
        <fullName evidence="5">Aldose 1-epimerase</fullName>
        <ecNumber evidence="5">5.1.3.3</ecNumber>
    </recommendedName>
</protein>
<dbReference type="EMBL" id="KZ452013">
    <property type="protein sequence ID" value="PKA51313.1"/>
    <property type="molecule type" value="Genomic_DNA"/>
</dbReference>
<dbReference type="OrthoDB" id="274691at2759"/>
<organism evidence="10 11">
    <name type="scientific">Apostasia shenzhenica</name>
    <dbReference type="NCBI Taxonomy" id="1088818"/>
    <lineage>
        <taxon>Eukaryota</taxon>
        <taxon>Viridiplantae</taxon>
        <taxon>Streptophyta</taxon>
        <taxon>Embryophyta</taxon>
        <taxon>Tracheophyta</taxon>
        <taxon>Spermatophyta</taxon>
        <taxon>Magnoliopsida</taxon>
        <taxon>Liliopsida</taxon>
        <taxon>Asparagales</taxon>
        <taxon>Orchidaceae</taxon>
        <taxon>Apostasioideae</taxon>
        <taxon>Apostasia</taxon>
    </lineage>
</organism>
<feature type="binding site" evidence="8">
    <location>
        <begin position="188"/>
        <end position="190"/>
    </location>
    <ligand>
        <name>beta-D-galactose</name>
        <dbReference type="ChEBI" id="CHEBI:27667"/>
    </ligand>
</feature>
<reference evidence="10 11" key="1">
    <citation type="journal article" date="2017" name="Nature">
        <title>The Apostasia genome and the evolution of orchids.</title>
        <authorList>
            <person name="Zhang G.Q."/>
            <person name="Liu K.W."/>
            <person name="Li Z."/>
            <person name="Lohaus R."/>
            <person name="Hsiao Y.Y."/>
            <person name="Niu S.C."/>
            <person name="Wang J.Y."/>
            <person name="Lin Y.C."/>
            <person name="Xu Q."/>
            <person name="Chen L.J."/>
            <person name="Yoshida K."/>
            <person name="Fujiwara S."/>
            <person name="Wang Z.W."/>
            <person name="Zhang Y.Q."/>
            <person name="Mitsuda N."/>
            <person name="Wang M."/>
            <person name="Liu G.H."/>
            <person name="Pecoraro L."/>
            <person name="Huang H.X."/>
            <person name="Xiao X.J."/>
            <person name="Lin M."/>
            <person name="Wu X.Y."/>
            <person name="Wu W.L."/>
            <person name="Chen Y.Y."/>
            <person name="Chang S.B."/>
            <person name="Sakamoto S."/>
            <person name="Ohme-Takagi M."/>
            <person name="Yagi M."/>
            <person name="Zeng S.J."/>
            <person name="Shen C.Y."/>
            <person name="Yeh C.M."/>
            <person name="Luo Y.B."/>
            <person name="Tsai W.C."/>
            <person name="Van de Peer Y."/>
            <person name="Liu Z.J."/>
        </authorList>
    </citation>
    <scope>NUCLEOTIDE SEQUENCE [LARGE SCALE GENOMIC DNA]</scope>
    <source>
        <strain evidence="11">cv. Shenzhen</strain>
        <tissue evidence="10">Stem</tissue>
    </source>
</reference>
<evidence type="ECO:0000256" key="7">
    <source>
        <dbReference type="PIRSR" id="PIRSR005096-2"/>
    </source>
</evidence>
<comment type="pathway">
    <text evidence="1 5">Carbohydrate metabolism; hexose metabolism.</text>
</comment>
<evidence type="ECO:0000256" key="1">
    <source>
        <dbReference type="ARBA" id="ARBA00005028"/>
    </source>
</evidence>
<dbReference type="GO" id="GO:0033499">
    <property type="term" value="P:galactose catabolic process via UDP-galactose, Leloir pathway"/>
    <property type="evidence" value="ECO:0007669"/>
    <property type="project" value="TreeGrafter"/>
</dbReference>
<comment type="similarity">
    <text evidence="2 5">Belongs to the aldose epimerase family.</text>
</comment>
<dbReference type="InterPro" id="IPR008183">
    <property type="entry name" value="Aldose_1/G6P_1-epimerase"/>
</dbReference>
<feature type="binding site" evidence="8">
    <location>
        <begin position="87"/>
        <end position="88"/>
    </location>
    <ligand>
        <name>beta-D-galactose</name>
        <dbReference type="ChEBI" id="CHEBI:27667"/>
    </ligand>
</feature>
<evidence type="ECO:0000256" key="6">
    <source>
        <dbReference type="PIRSR" id="PIRSR005096-1"/>
    </source>
</evidence>
<feature type="signal peptide" evidence="9">
    <location>
        <begin position="1"/>
        <end position="21"/>
    </location>
</feature>
<evidence type="ECO:0000256" key="5">
    <source>
        <dbReference type="PIRNR" id="PIRNR005096"/>
    </source>
</evidence>
<feature type="chain" id="PRO_5014165134" description="Aldose 1-epimerase" evidence="9">
    <location>
        <begin position="22"/>
        <end position="354"/>
    </location>
</feature>
<evidence type="ECO:0000256" key="3">
    <source>
        <dbReference type="ARBA" id="ARBA00023235"/>
    </source>
</evidence>
<evidence type="ECO:0000313" key="11">
    <source>
        <dbReference type="Proteomes" id="UP000236161"/>
    </source>
</evidence>
<dbReference type="Pfam" id="PF01263">
    <property type="entry name" value="Aldose_epim"/>
    <property type="match status" value="1"/>
</dbReference>
<keyword evidence="11" id="KW-1185">Reference proteome</keyword>
<evidence type="ECO:0000256" key="8">
    <source>
        <dbReference type="PIRSR" id="PIRSR005096-3"/>
    </source>
</evidence>
<dbReference type="InterPro" id="IPR015443">
    <property type="entry name" value="Aldose_1-epimerase"/>
</dbReference>
<comment type="catalytic activity">
    <reaction evidence="5">
        <text>alpha-D-glucose = beta-D-glucose</text>
        <dbReference type="Rhea" id="RHEA:10264"/>
        <dbReference type="ChEBI" id="CHEBI:15903"/>
        <dbReference type="ChEBI" id="CHEBI:17925"/>
        <dbReference type="EC" id="5.1.3.3"/>
    </reaction>
</comment>
<dbReference type="GO" id="GO:0030246">
    <property type="term" value="F:carbohydrate binding"/>
    <property type="evidence" value="ECO:0007669"/>
    <property type="project" value="InterPro"/>
</dbReference>
<dbReference type="Gene3D" id="2.70.98.10">
    <property type="match status" value="1"/>
</dbReference>
<gene>
    <name evidence="10" type="ORF">AXF42_Ash002676</name>
</gene>
<feature type="active site" description="Proton acceptor" evidence="6">
    <location>
        <position position="320"/>
    </location>
</feature>
<feature type="binding site" evidence="7">
    <location>
        <position position="254"/>
    </location>
    <ligand>
        <name>beta-D-galactose</name>
        <dbReference type="ChEBI" id="CHEBI:27667"/>
    </ligand>
</feature>
<dbReference type="SUPFAM" id="SSF74650">
    <property type="entry name" value="Galactose mutarotase-like"/>
    <property type="match status" value="1"/>
</dbReference>
<feature type="active site" description="Proton donor" evidence="6">
    <location>
        <position position="188"/>
    </location>
</feature>
<dbReference type="PANTHER" id="PTHR10091">
    <property type="entry name" value="ALDOSE-1-EPIMERASE"/>
    <property type="match status" value="1"/>
</dbReference>
<dbReference type="AlphaFoldDB" id="A0A2I0A6Z2"/>
<sequence length="354" mass="39263">MERSSIWFVVVLLAITGHCNGEKLGIYELRKGQFSLKVTNWGAAVTSVVLPDSSGDLGDIVLGYDGVSSYVADDRTYFGALVGRVANRIGHAQFSVNGTVYRLYPNDGNNTLHGGLKGFDKQIWNVKEKEDDEFPHITLHYHSPDGDQGFPGALDVYVTYKIEGNYTYSVSMKAFPRNKPTPVNLAQHTYWNLAGHKAGTILKHSVQLYSSRMTPVDEALIPTGEIAPVCGTPFDLRRATVIGRRMGKVSGGFDLNYVVDSAVDCWGLRKVAVVADGRSGRKLELWSDQPGVQFYTGNFLKGVKGKGGAIYRKHSGMCLETQGFPDSVNHPRFPYQIVSPGEIYRHYMRYKFSF</sequence>
<evidence type="ECO:0000313" key="10">
    <source>
        <dbReference type="EMBL" id="PKA51313.1"/>
    </source>
</evidence>
<evidence type="ECO:0000256" key="2">
    <source>
        <dbReference type="ARBA" id="ARBA00006206"/>
    </source>
</evidence>
<dbReference type="PIRSF" id="PIRSF005096">
    <property type="entry name" value="GALM"/>
    <property type="match status" value="1"/>
</dbReference>
<dbReference type="NCBIfam" id="NF008277">
    <property type="entry name" value="PRK11055.1"/>
    <property type="match status" value="1"/>
</dbReference>
<dbReference type="InterPro" id="IPR047215">
    <property type="entry name" value="Galactose_mutarotase-like"/>
</dbReference>
<dbReference type="EC" id="5.1.3.3" evidence="5"/>
<dbReference type="CDD" id="cd09019">
    <property type="entry name" value="galactose_mutarotase_like"/>
    <property type="match status" value="1"/>
</dbReference>
<dbReference type="Proteomes" id="UP000236161">
    <property type="component" value="Unassembled WGS sequence"/>
</dbReference>
<dbReference type="InterPro" id="IPR011013">
    <property type="entry name" value="Gal_mutarotase_sf_dom"/>
</dbReference>
<dbReference type="InterPro" id="IPR014718">
    <property type="entry name" value="GH-type_carb-bd"/>
</dbReference>